<dbReference type="OrthoDB" id="10393477at2759"/>
<proteinExistence type="predicted"/>
<gene>
    <name evidence="1" type="ORF">KVT40_001122</name>
</gene>
<dbReference type="AlphaFoldDB" id="A0A8K0PKY0"/>
<evidence type="ECO:0000313" key="2">
    <source>
        <dbReference type="Proteomes" id="UP000809789"/>
    </source>
</evidence>
<evidence type="ECO:0000313" key="1">
    <source>
        <dbReference type="EMBL" id="KAG8631982.1"/>
    </source>
</evidence>
<comment type="caution">
    <text evidence="1">The sequence shown here is derived from an EMBL/GenBank/DDBJ whole genome shotgun (WGS) entry which is preliminary data.</text>
</comment>
<keyword evidence="2" id="KW-1185">Reference proteome</keyword>
<dbReference type="EMBL" id="JAESVG020000001">
    <property type="protein sequence ID" value="KAG8631982.1"/>
    <property type="molecule type" value="Genomic_DNA"/>
</dbReference>
<sequence>MLAHSSPIRRSNPAGICLFGHEDAPQLLSSTSSARVTITANSKVSCRYALQTAALVSKNRAAFRNGHPCAMGVLPQSDDQHDLRLVRAIRV</sequence>
<reference evidence="1" key="1">
    <citation type="submission" date="2021-07" db="EMBL/GenBank/DDBJ databases">
        <title>Elsinoe batatas strain:CRI-CJ2 Genome sequencing and assembly.</title>
        <authorList>
            <person name="Huang L."/>
        </authorList>
    </citation>
    <scope>NUCLEOTIDE SEQUENCE</scope>
    <source>
        <strain evidence="1">CRI-CJ2</strain>
    </source>
</reference>
<protein>
    <submittedName>
        <fullName evidence="1">Uncharacterized protein</fullName>
    </submittedName>
</protein>
<dbReference type="Proteomes" id="UP000809789">
    <property type="component" value="Unassembled WGS sequence"/>
</dbReference>
<accession>A0A8K0PKY0</accession>
<organism evidence="1 2">
    <name type="scientific">Elsinoe batatas</name>
    <dbReference type="NCBI Taxonomy" id="2601811"/>
    <lineage>
        <taxon>Eukaryota</taxon>
        <taxon>Fungi</taxon>
        <taxon>Dikarya</taxon>
        <taxon>Ascomycota</taxon>
        <taxon>Pezizomycotina</taxon>
        <taxon>Dothideomycetes</taxon>
        <taxon>Dothideomycetidae</taxon>
        <taxon>Myriangiales</taxon>
        <taxon>Elsinoaceae</taxon>
        <taxon>Elsinoe</taxon>
    </lineage>
</organism>
<name>A0A8K0PKY0_9PEZI</name>